<evidence type="ECO:0000256" key="8">
    <source>
        <dbReference type="SAM" id="Phobius"/>
    </source>
</evidence>
<dbReference type="Gene3D" id="3.30.559.10">
    <property type="entry name" value="Chloramphenicol acetyltransferase-like domain"/>
    <property type="match status" value="2"/>
</dbReference>
<evidence type="ECO:0000256" key="2">
    <source>
        <dbReference type="ARBA" id="ARBA00009861"/>
    </source>
</evidence>
<dbReference type="InterPro" id="IPR050898">
    <property type="entry name" value="Plant_acyltransferase"/>
</dbReference>
<sequence length="729" mass="80449">MIISLTLWIALYNRVITPLASKIKGKPTQLSVKQRMGIGLLLSCTSMAVAAIVETVRREITIKEGFLDEPQAVLSMSALWLVPQHCLGGLAEAFFTIAQNEFYYFEFPRSMSSIAATFFGVVMAVGSLVASFIISTVDDVTKRGGKEKTRAICIQRPGERGGEQSSRRPPTGAKEELGWSAVRRQRRTMIDAGVRRGSTPTEGVDGCCGYLCPKSREVQQVQFDLNTVSINFDHKERTHPLCESSSGLDAGYVSDDPRYKESMAQPPMAPPPKSLVFTVTRREPELIAPAKPTPHEFKKLSDIDDQDGFRFQISGMHFYRNDPSSMMKGRDPVKVLREALAQALVYYYPLAGRLREGPGRKLTVECTGEGVIFIEADADVTLEQFGEILLPPFPCLDELHYDVPGSGGMLDCPLLLIQVTRLKCGGFIFAIRVNHTMTDASGTIQFMNAMAEIARGAHAPSILPVWRRELLNARNAPRVTCTHHEYDGVTDMTNYTIFPLGHDLVNRSFFFGPTELSALRRFLPPHLQACSSFEVLTASVWRCRIIALQLDPAEEVRLICVVDARAKFNPPLPAGYYGNAFACPVAPTTAGKLCQNSLGYALELVRKAKNSVTQEYMKSMADLMVIKGRPHYRIARTFAVSDLTRAGFAEVDFGWGKPAYGGPAMGGADDIRGFACFHIPFTNDRGEKGVVVPICLPAPAMERFVKEMDSMLKDHSINATTSTFIKSAI</sequence>
<feature type="compositionally biased region" description="Basic and acidic residues" evidence="7">
    <location>
        <begin position="157"/>
        <end position="166"/>
    </location>
</feature>
<protein>
    <recommendedName>
        <fullName evidence="11">Benzyl alcohol O-benzoyltransferase</fullName>
    </recommendedName>
</protein>
<reference evidence="9 10" key="1">
    <citation type="journal article" date="2024" name="Plant J.">
        <title>Genome sequences and population genomics reveal climatic adaptation and genomic divergence between two closely related sweetgum species.</title>
        <authorList>
            <person name="Xu W.Q."/>
            <person name="Ren C.Q."/>
            <person name="Zhang X.Y."/>
            <person name="Comes H.P."/>
            <person name="Liu X.H."/>
            <person name="Li Y.G."/>
            <person name="Kettle C.J."/>
            <person name="Jalonen R."/>
            <person name="Gaisberger H."/>
            <person name="Ma Y.Z."/>
            <person name="Qiu Y.X."/>
        </authorList>
    </citation>
    <scope>NUCLEOTIDE SEQUENCE [LARGE SCALE GENOMIC DNA]</scope>
    <source>
        <strain evidence="9">Hangzhou</strain>
    </source>
</reference>
<evidence type="ECO:0000256" key="3">
    <source>
        <dbReference type="ARBA" id="ARBA00022679"/>
    </source>
</evidence>
<dbReference type="Pfam" id="PF02458">
    <property type="entry name" value="Transferase"/>
    <property type="match status" value="1"/>
</dbReference>
<evidence type="ECO:0000256" key="1">
    <source>
        <dbReference type="ARBA" id="ARBA00004141"/>
    </source>
</evidence>
<evidence type="ECO:0000256" key="5">
    <source>
        <dbReference type="ARBA" id="ARBA00022989"/>
    </source>
</evidence>
<dbReference type="GO" id="GO:0016020">
    <property type="term" value="C:membrane"/>
    <property type="evidence" value="ECO:0007669"/>
    <property type="project" value="UniProtKB-SubCell"/>
</dbReference>
<dbReference type="InterPro" id="IPR036259">
    <property type="entry name" value="MFS_trans_sf"/>
</dbReference>
<proteinExistence type="inferred from homology"/>
<dbReference type="Pfam" id="PF00854">
    <property type="entry name" value="PTR2"/>
    <property type="match status" value="1"/>
</dbReference>
<keyword evidence="10" id="KW-1185">Reference proteome</keyword>
<dbReference type="InterPro" id="IPR023213">
    <property type="entry name" value="CAT-like_dom_sf"/>
</dbReference>
<evidence type="ECO:0008006" key="11">
    <source>
        <dbReference type="Google" id="ProtNLM"/>
    </source>
</evidence>
<dbReference type="GO" id="GO:0022857">
    <property type="term" value="F:transmembrane transporter activity"/>
    <property type="evidence" value="ECO:0007669"/>
    <property type="project" value="InterPro"/>
</dbReference>
<comment type="similarity">
    <text evidence="2">Belongs to the plant acyltransferase family.</text>
</comment>
<organism evidence="9 10">
    <name type="scientific">Liquidambar formosana</name>
    <name type="common">Formosan gum</name>
    <dbReference type="NCBI Taxonomy" id="63359"/>
    <lineage>
        <taxon>Eukaryota</taxon>
        <taxon>Viridiplantae</taxon>
        <taxon>Streptophyta</taxon>
        <taxon>Embryophyta</taxon>
        <taxon>Tracheophyta</taxon>
        <taxon>Spermatophyta</taxon>
        <taxon>Magnoliopsida</taxon>
        <taxon>eudicotyledons</taxon>
        <taxon>Gunneridae</taxon>
        <taxon>Pentapetalae</taxon>
        <taxon>Saxifragales</taxon>
        <taxon>Altingiaceae</taxon>
        <taxon>Liquidambar</taxon>
    </lineage>
</organism>
<feature type="region of interest" description="Disordered" evidence="7">
    <location>
        <begin position="155"/>
        <end position="175"/>
    </location>
</feature>
<dbReference type="EMBL" id="JBBPBK010000012">
    <property type="protein sequence ID" value="KAK9274018.1"/>
    <property type="molecule type" value="Genomic_DNA"/>
</dbReference>
<gene>
    <name evidence="9" type="ORF">L1049_018832</name>
</gene>
<accession>A0AAP0RC38</accession>
<dbReference type="PANTHER" id="PTHR31147:SF66">
    <property type="entry name" value="OS05G0315700 PROTEIN"/>
    <property type="match status" value="1"/>
</dbReference>
<name>A0AAP0RC38_LIQFO</name>
<comment type="subcellular location">
    <subcellularLocation>
        <location evidence="1">Membrane</location>
        <topology evidence="1">Multi-pass membrane protein</topology>
    </subcellularLocation>
</comment>
<evidence type="ECO:0000256" key="6">
    <source>
        <dbReference type="ARBA" id="ARBA00023136"/>
    </source>
</evidence>
<evidence type="ECO:0000313" key="9">
    <source>
        <dbReference type="EMBL" id="KAK9274018.1"/>
    </source>
</evidence>
<keyword evidence="5 8" id="KW-1133">Transmembrane helix</keyword>
<evidence type="ECO:0000256" key="4">
    <source>
        <dbReference type="ARBA" id="ARBA00022692"/>
    </source>
</evidence>
<keyword evidence="3" id="KW-0808">Transferase</keyword>
<dbReference type="GO" id="GO:0016740">
    <property type="term" value="F:transferase activity"/>
    <property type="evidence" value="ECO:0007669"/>
    <property type="project" value="UniProtKB-KW"/>
</dbReference>
<dbReference type="PANTHER" id="PTHR31147">
    <property type="entry name" value="ACYL TRANSFERASE 4"/>
    <property type="match status" value="1"/>
</dbReference>
<keyword evidence="6 8" id="KW-0472">Membrane</keyword>
<dbReference type="AlphaFoldDB" id="A0AAP0RC38"/>
<dbReference type="Proteomes" id="UP001415857">
    <property type="component" value="Unassembled WGS sequence"/>
</dbReference>
<dbReference type="InterPro" id="IPR000109">
    <property type="entry name" value="POT_fam"/>
</dbReference>
<feature type="transmembrane region" description="Helical" evidence="8">
    <location>
        <begin position="114"/>
        <end position="134"/>
    </location>
</feature>
<comment type="caution">
    <text evidence="9">The sequence shown here is derived from an EMBL/GenBank/DDBJ whole genome shotgun (WGS) entry which is preliminary data.</text>
</comment>
<evidence type="ECO:0000313" key="10">
    <source>
        <dbReference type="Proteomes" id="UP001415857"/>
    </source>
</evidence>
<evidence type="ECO:0000256" key="7">
    <source>
        <dbReference type="SAM" id="MobiDB-lite"/>
    </source>
</evidence>
<feature type="transmembrane region" description="Helical" evidence="8">
    <location>
        <begin position="36"/>
        <end position="53"/>
    </location>
</feature>
<keyword evidence="4 8" id="KW-0812">Transmembrane</keyword>
<dbReference type="Gene3D" id="1.20.1250.20">
    <property type="entry name" value="MFS general substrate transporter like domains"/>
    <property type="match status" value="1"/>
</dbReference>